<keyword evidence="5" id="KW-0175">Coiled coil</keyword>
<dbReference type="SUPFAM" id="SSF46785">
    <property type="entry name" value="Winged helix' DNA-binding domain"/>
    <property type="match status" value="1"/>
</dbReference>
<proteinExistence type="inferred from homology"/>
<dbReference type="AlphaFoldDB" id="A0A1G6JH54"/>
<evidence type="ECO:0000313" key="6">
    <source>
        <dbReference type="EMBL" id="SDC17765.1"/>
    </source>
</evidence>
<gene>
    <name evidence="6" type="ORF">SAMN04488112_10430</name>
</gene>
<dbReference type="PANTHER" id="PTHR38465:SF1">
    <property type="entry name" value="HTH-TYPE TRANSCRIPTIONAL REGULATOR MJ1563-RELATED"/>
    <property type="match status" value="1"/>
</dbReference>
<keyword evidence="2 4" id="KW-0238">DNA-binding</keyword>
<dbReference type="GO" id="GO:0003677">
    <property type="term" value="F:DNA binding"/>
    <property type="evidence" value="ECO:0007669"/>
    <property type="project" value="UniProtKB-UniRule"/>
</dbReference>
<reference evidence="6 7" key="1">
    <citation type="submission" date="2016-10" db="EMBL/GenBank/DDBJ databases">
        <authorList>
            <person name="de Groot N.N."/>
        </authorList>
    </citation>
    <scope>NUCLEOTIDE SEQUENCE [LARGE SCALE GENOMIC DNA]</scope>
    <source>
        <strain evidence="6 7">DSM 45514</strain>
    </source>
</reference>
<evidence type="ECO:0000256" key="2">
    <source>
        <dbReference type="ARBA" id="ARBA00023125"/>
    </source>
</evidence>
<protein>
    <recommendedName>
        <fullName evidence="4">HTH-type transcriptional regulator</fullName>
    </recommendedName>
</protein>
<name>A0A1G6JH54_9BACL</name>
<dbReference type="STRING" id="1236220.SAMN04488112_10430"/>
<accession>A0A1G6JH54</accession>
<dbReference type="PIRSF" id="PIRSF006707">
    <property type="entry name" value="MJ1563"/>
    <property type="match status" value="1"/>
</dbReference>
<dbReference type="InterPro" id="IPR052362">
    <property type="entry name" value="HTH-GbsR_regulator"/>
</dbReference>
<dbReference type="NCBIfam" id="NF047500">
    <property type="entry name" value="choline_R_CudC"/>
    <property type="match status" value="1"/>
</dbReference>
<comment type="similarity">
    <text evidence="4">Belongs to the GbsR family.</text>
</comment>
<evidence type="ECO:0000256" key="4">
    <source>
        <dbReference type="PIRNR" id="PIRNR006707"/>
    </source>
</evidence>
<dbReference type="InterPro" id="IPR036390">
    <property type="entry name" value="WH_DNA-bd_sf"/>
</dbReference>
<dbReference type="PANTHER" id="PTHR38465">
    <property type="entry name" value="HTH-TYPE TRANSCRIPTIONAL REGULATOR MJ1563-RELATED"/>
    <property type="match status" value="1"/>
</dbReference>
<evidence type="ECO:0000256" key="5">
    <source>
        <dbReference type="SAM" id="Coils"/>
    </source>
</evidence>
<dbReference type="EMBL" id="FMZA01000004">
    <property type="protein sequence ID" value="SDC17765.1"/>
    <property type="molecule type" value="Genomic_DNA"/>
</dbReference>
<dbReference type="Proteomes" id="UP000199387">
    <property type="component" value="Unassembled WGS sequence"/>
</dbReference>
<keyword evidence="3 4" id="KW-0804">Transcription</keyword>
<dbReference type="InterPro" id="IPR026282">
    <property type="entry name" value="MJ1563"/>
</dbReference>
<evidence type="ECO:0000256" key="3">
    <source>
        <dbReference type="ARBA" id="ARBA00023163"/>
    </source>
</evidence>
<dbReference type="InterPro" id="IPR036388">
    <property type="entry name" value="WH-like_DNA-bd_sf"/>
</dbReference>
<keyword evidence="7" id="KW-1185">Reference proteome</keyword>
<evidence type="ECO:0000313" key="7">
    <source>
        <dbReference type="Proteomes" id="UP000199387"/>
    </source>
</evidence>
<dbReference type="Gene3D" id="1.10.10.10">
    <property type="entry name" value="Winged helix-like DNA-binding domain superfamily/Winged helix DNA-binding domain"/>
    <property type="match status" value="1"/>
</dbReference>
<evidence type="ECO:0000256" key="1">
    <source>
        <dbReference type="ARBA" id="ARBA00023015"/>
    </source>
</evidence>
<feature type="coiled-coil region" evidence="5">
    <location>
        <begin position="104"/>
        <end position="131"/>
    </location>
</feature>
<keyword evidence="1 4" id="KW-0805">Transcription regulation</keyword>
<sequence>MLMQSSEKIEQARQDYIESLAETMEMYGLSPSMGRLFGIMFFHDQPITLDEMRSLTGMSKTSMSTGVRALSQLKLVHKKWKKGVRKDLYEAEHDQFRSFVEFFAQLWEKEIELNQKTLRKTERKLKNLLDDPDVTPDEKETVKRDLEKLQNAKRYYSWLEHLVSAFESGEIFDHVPIPEESDKS</sequence>
<organism evidence="6 7">
    <name type="scientific">Melghirimyces thermohalophilus</name>
    <dbReference type="NCBI Taxonomy" id="1236220"/>
    <lineage>
        <taxon>Bacteria</taxon>
        <taxon>Bacillati</taxon>
        <taxon>Bacillota</taxon>
        <taxon>Bacilli</taxon>
        <taxon>Bacillales</taxon>
        <taxon>Thermoactinomycetaceae</taxon>
        <taxon>Melghirimyces</taxon>
    </lineage>
</organism>